<keyword evidence="7 8" id="KW-0560">Oxidoreductase</keyword>
<dbReference type="GO" id="GO:0017150">
    <property type="term" value="F:tRNA dihydrouridine synthase activity"/>
    <property type="evidence" value="ECO:0007669"/>
    <property type="project" value="InterPro"/>
</dbReference>
<dbReference type="PANTHER" id="PTHR42907">
    <property type="entry name" value="FMN-LINKED OXIDOREDUCTASES SUPERFAMILY PROTEIN"/>
    <property type="match status" value="1"/>
</dbReference>
<comment type="function">
    <text evidence="8">Catalyzes the synthesis of dihydrouridine, a modified base found in the D-loop of most tRNAs.</text>
</comment>
<keyword evidence="10" id="KW-0547">Nucleotide-binding</keyword>
<evidence type="ECO:0000313" key="13">
    <source>
        <dbReference type="Proteomes" id="UP000070444"/>
    </source>
</evidence>
<dbReference type="EC" id="1.3.1.-" evidence="8"/>
<dbReference type="InterPro" id="IPR013785">
    <property type="entry name" value="Aldolase_TIM"/>
</dbReference>
<evidence type="ECO:0000256" key="5">
    <source>
        <dbReference type="ARBA" id="ARBA00022857"/>
    </source>
</evidence>
<keyword evidence="1" id="KW-0820">tRNA-binding</keyword>
<reference evidence="12 13" key="1">
    <citation type="journal article" date="2015" name="Genome Biol. Evol.">
        <title>Phylogenomic analyses indicate that early fungi evolved digesting cell walls of algal ancestors of land plants.</title>
        <authorList>
            <person name="Chang Y."/>
            <person name="Wang S."/>
            <person name="Sekimoto S."/>
            <person name="Aerts A.L."/>
            <person name="Choi C."/>
            <person name="Clum A."/>
            <person name="LaButti K.M."/>
            <person name="Lindquist E.A."/>
            <person name="Yee Ngan C."/>
            <person name="Ohm R.A."/>
            <person name="Salamov A.A."/>
            <person name="Grigoriev I.V."/>
            <person name="Spatafora J.W."/>
            <person name="Berbee M.L."/>
        </authorList>
    </citation>
    <scope>NUCLEOTIDE SEQUENCE [LARGE SCALE GENOMIC DNA]</scope>
    <source>
        <strain evidence="12 13">NRRL 28638</strain>
    </source>
</reference>
<accession>A0A137PIX1</accession>
<keyword evidence="5" id="KW-0521">NADP</keyword>
<evidence type="ECO:0000256" key="6">
    <source>
        <dbReference type="ARBA" id="ARBA00022884"/>
    </source>
</evidence>
<dbReference type="GO" id="GO:0000049">
    <property type="term" value="F:tRNA binding"/>
    <property type="evidence" value="ECO:0007669"/>
    <property type="project" value="UniProtKB-KW"/>
</dbReference>
<dbReference type="InterPro" id="IPR035587">
    <property type="entry name" value="DUS-like_FMN-bd"/>
</dbReference>
<dbReference type="EMBL" id="KQ964419">
    <property type="protein sequence ID" value="KXN74942.1"/>
    <property type="molecule type" value="Genomic_DNA"/>
</dbReference>
<evidence type="ECO:0000256" key="2">
    <source>
        <dbReference type="ARBA" id="ARBA00022630"/>
    </source>
</evidence>
<proteinExistence type="inferred from homology"/>
<dbReference type="PANTHER" id="PTHR42907:SF1">
    <property type="entry name" value="FMN-LINKED OXIDOREDUCTASES SUPERFAMILY PROTEIN"/>
    <property type="match status" value="1"/>
</dbReference>
<feature type="domain" description="DUS-like FMN-binding" evidence="11">
    <location>
        <begin position="23"/>
        <end position="300"/>
    </location>
</feature>
<evidence type="ECO:0000256" key="3">
    <source>
        <dbReference type="ARBA" id="ARBA00022643"/>
    </source>
</evidence>
<keyword evidence="3 8" id="KW-0288">FMN</keyword>
<comment type="similarity">
    <text evidence="8">Belongs to the dus family.</text>
</comment>
<dbReference type="AlphaFoldDB" id="A0A137PIX1"/>
<feature type="binding site" evidence="10">
    <location>
        <position position="183"/>
    </location>
    <ligand>
        <name>FMN</name>
        <dbReference type="ChEBI" id="CHEBI:58210"/>
    </ligand>
</feature>
<dbReference type="OrthoDB" id="10262250at2759"/>
<evidence type="ECO:0000256" key="8">
    <source>
        <dbReference type="PIRNR" id="PIRNR006621"/>
    </source>
</evidence>
<dbReference type="Gene3D" id="3.20.20.70">
    <property type="entry name" value="Aldolase class I"/>
    <property type="match status" value="1"/>
</dbReference>
<evidence type="ECO:0000256" key="9">
    <source>
        <dbReference type="PIRSR" id="PIRSR006621-1"/>
    </source>
</evidence>
<dbReference type="SUPFAM" id="SSF51395">
    <property type="entry name" value="FMN-linked oxidoreductases"/>
    <property type="match status" value="1"/>
</dbReference>
<feature type="binding site" evidence="10">
    <location>
        <begin position="248"/>
        <end position="249"/>
    </location>
    <ligand>
        <name>FMN</name>
        <dbReference type="ChEBI" id="CHEBI:58210"/>
    </ligand>
</feature>
<feature type="binding site" evidence="10">
    <location>
        <begin position="223"/>
        <end position="225"/>
    </location>
    <ligand>
        <name>FMN</name>
        <dbReference type="ChEBI" id="CHEBI:58210"/>
    </ligand>
</feature>
<keyword evidence="6" id="KW-0694">RNA-binding</keyword>
<comment type="cofactor">
    <cofactor evidence="8 10">
        <name>FMN</name>
        <dbReference type="ChEBI" id="CHEBI:58210"/>
    </cofactor>
</comment>
<evidence type="ECO:0000259" key="11">
    <source>
        <dbReference type="Pfam" id="PF01207"/>
    </source>
</evidence>
<organism evidence="12 13">
    <name type="scientific">Conidiobolus coronatus (strain ATCC 28846 / CBS 209.66 / NRRL 28638)</name>
    <name type="common">Delacroixia coronata</name>
    <dbReference type="NCBI Taxonomy" id="796925"/>
    <lineage>
        <taxon>Eukaryota</taxon>
        <taxon>Fungi</taxon>
        <taxon>Fungi incertae sedis</taxon>
        <taxon>Zoopagomycota</taxon>
        <taxon>Entomophthoromycotina</taxon>
        <taxon>Entomophthoromycetes</taxon>
        <taxon>Entomophthorales</taxon>
        <taxon>Ancylistaceae</taxon>
        <taxon>Conidiobolus</taxon>
    </lineage>
</organism>
<feature type="binding site" evidence="10">
    <location>
        <position position="150"/>
    </location>
    <ligand>
        <name>FMN</name>
        <dbReference type="ChEBI" id="CHEBI:58210"/>
    </ligand>
</feature>
<evidence type="ECO:0000256" key="4">
    <source>
        <dbReference type="ARBA" id="ARBA00022694"/>
    </source>
</evidence>
<dbReference type="CDD" id="cd02801">
    <property type="entry name" value="DUS_like_FMN"/>
    <property type="match status" value="1"/>
</dbReference>
<dbReference type="OMA" id="NNMIGAC"/>
<name>A0A137PIX1_CONC2</name>
<keyword evidence="2 8" id="KW-0285">Flavoprotein</keyword>
<evidence type="ECO:0000256" key="10">
    <source>
        <dbReference type="PIRSR" id="PIRSR006621-2"/>
    </source>
</evidence>
<dbReference type="Proteomes" id="UP000070444">
    <property type="component" value="Unassembled WGS sequence"/>
</dbReference>
<evidence type="ECO:0000256" key="1">
    <source>
        <dbReference type="ARBA" id="ARBA00022555"/>
    </source>
</evidence>
<dbReference type="PIRSF" id="PIRSF006621">
    <property type="entry name" value="Dus"/>
    <property type="match status" value="1"/>
</dbReference>
<dbReference type="InterPro" id="IPR004653">
    <property type="entry name" value="DusA"/>
</dbReference>
<evidence type="ECO:0000313" key="12">
    <source>
        <dbReference type="EMBL" id="KXN74942.1"/>
    </source>
</evidence>
<keyword evidence="4 8" id="KW-0819">tRNA processing</keyword>
<dbReference type="GO" id="GO:0050660">
    <property type="term" value="F:flavin adenine dinucleotide binding"/>
    <property type="evidence" value="ECO:0007669"/>
    <property type="project" value="InterPro"/>
</dbReference>
<feature type="binding site" evidence="10">
    <location>
        <position position="80"/>
    </location>
    <ligand>
        <name>FMN</name>
        <dbReference type="ChEBI" id="CHEBI:58210"/>
    </ligand>
</feature>
<dbReference type="InterPro" id="IPR001269">
    <property type="entry name" value="DUS_fam"/>
</dbReference>
<evidence type="ECO:0000256" key="7">
    <source>
        <dbReference type="ARBA" id="ARBA00023002"/>
    </source>
</evidence>
<keyword evidence="13" id="KW-1185">Reference proteome</keyword>
<protein>
    <recommendedName>
        <fullName evidence="8">tRNA-dihydrouridine synthase</fullName>
        <ecNumber evidence="8">1.3.1.-</ecNumber>
    </recommendedName>
</protein>
<dbReference type="Pfam" id="PF01207">
    <property type="entry name" value="Dus"/>
    <property type="match status" value="1"/>
</dbReference>
<dbReference type="STRING" id="796925.A0A137PIX1"/>
<sequence>MNRSIPLLKHFANSPSLRYPIAVAPMIDVSTPHYLHLLNLIHPEHCQYTEMIHCRAVTRYKANDLDFKLGLPPTSNRVIQLGGNNAEEFVKSAKVLEEWGFNELNINLGCPSDNVQSGNFGVKLMKEPFTVIKILNSLYDSGIRIPITLKIRIGVDDLDAPGFLNNFIQNIQFYTPIKHIIIHCRKAWLKGLSPKKNRNIPPLKYDQVYKIIENYKNLEFTVNGGISSIEEIQSNLNKYPNLNQVMLGRKFMNDPMFLKESLIATNPSISSKDFNSAEFILKQYSEYSDLQHEKGHRVGVLIQPTMNLLPSKLGNLYKQNLPHLLPIAIKQNWKPSKLFINLYEKSLSELNNKV</sequence>
<gene>
    <name evidence="12" type="ORF">CONCODRAFT_54189</name>
</gene>
<feature type="active site" description="Proton donor" evidence="9">
    <location>
        <position position="110"/>
    </location>
</feature>